<dbReference type="PROSITE" id="PS01195">
    <property type="entry name" value="PEPT_TRNA_HYDROL_1"/>
    <property type="match status" value="1"/>
</dbReference>
<evidence type="ECO:0000256" key="7">
    <source>
        <dbReference type="HAMAP-Rule" id="MF_00083"/>
    </source>
</evidence>
<evidence type="ECO:0000256" key="3">
    <source>
        <dbReference type="ARBA" id="ARBA00022801"/>
    </source>
</evidence>
<dbReference type="InterPro" id="IPR001328">
    <property type="entry name" value="Pept_tRNA_hydro"/>
</dbReference>
<evidence type="ECO:0000256" key="1">
    <source>
        <dbReference type="ARBA" id="ARBA00013260"/>
    </source>
</evidence>
<keyword evidence="4 7" id="KW-0694">RNA-binding</keyword>
<dbReference type="PANTHER" id="PTHR17224">
    <property type="entry name" value="PEPTIDYL-TRNA HYDROLASE"/>
    <property type="match status" value="1"/>
</dbReference>
<keyword evidence="7" id="KW-0963">Cytoplasm</keyword>
<dbReference type="InterPro" id="IPR036416">
    <property type="entry name" value="Pept_tRNA_hydro_sf"/>
</dbReference>
<feature type="binding site" evidence="7">
    <location>
        <position position="70"/>
    </location>
    <ligand>
        <name>tRNA</name>
        <dbReference type="ChEBI" id="CHEBI:17843"/>
    </ligand>
</feature>
<feature type="binding site" evidence="7">
    <location>
        <position position="14"/>
    </location>
    <ligand>
        <name>tRNA</name>
        <dbReference type="ChEBI" id="CHEBI:17843"/>
    </ligand>
</feature>
<keyword evidence="2 7" id="KW-0820">tRNA-binding</keyword>
<evidence type="ECO:0000313" key="11">
    <source>
        <dbReference type="Proteomes" id="UP001595379"/>
    </source>
</evidence>
<reference evidence="11" key="1">
    <citation type="journal article" date="2019" name="Int. J. Syst. Evol. Microbiol.">
        <title>The Global Catalogue of Microorganisms (GCM) 10K type strain sequencing project: providing services to taxonomists for standard genome sequencing and annotation.</title>
        <authorList>
            <consortium name="The Broad Institute Genomics Platform"/>
            <consortium name="The Broad Institute Genome Sequencing Center for Infectious Disease"/>
            <person name="Wu L."/>
            <person name="Ma J."/>
        </authorList>
    </citation>
    <scope>NUCLEOTIDE SEQUENCE [LARGE SCALE GENOMIC DNA]</scope>
    <source>
        <strain evidence="11">KCTC 52487</strain>
    </source>
</reference>
<accession>A0ABV6ZZ96</accession>
<comment type="catalytic activity">
    <reaction evidence="7 8">
        <text>an N-acyl-L-alpha-aminoacyl-tRNA + H2O = an N-acyl-L-amino acid + a tRNA + H(+)</text>
        <dbReference type="Rhea" id="RHEA:54448"/>
        <dbReference type="Rhea" id="RHEA-COMP:10123"/>
        <dbReference type="Rhea" id="RHEA-COMP:13883"/>
        <dbReference type="ChEBI" id="CHEBI:15377"/>
        <dbReference type="ChEBI" id="CHEBI:15378"/>
        <dbReference type="ChEBI" id="CHEBI:59874"/>
        <dbReference type="ChEBI" id="CHEBI:78442"/>
        <dbReference type="ChEBI" id="CHEBI:138191"/>
        <dbReference type="EC" id="3.1.1.29"/>
    </reaction>
</comment>
<dbReference type="GO" id="GO:0004045">
    <property type="term" value="F:peptidyl-tRNA hydrolase activity"/>
    <property type="evidence" value="ECO:0007669"/>
    <property type="project" value="UniProtKB-EC"/>
</dbReference>
<dbReference type="InterPro" id="IPR018171">
    <property type="entry name" value="Pept_tRNA_hydro_CS"/>
</dbReference>
<dbReference type="EC" id="3.1.1.29" evidence="1 7"/>
<dbReference type="NCBIfam" id="TIGR00447">
    <property type="entry name" value="pth"/>
    <property type="match status" value="1"/>
</dbReference>
<dbReference type="RefSeq" id="WP_343165127.1">
    <property type="nucleotide sequence ID" value="NZ_JBHRSV010000026.1"/>
</dbReference>
<dbReference type="PANTHER" id="PTHR17224:SF1">
    <property type="entry name" value="PEPTIDYL-TRNA HYDROLASE"/>
    <property type="match status" value="1"/>
</dbReference>
<evidence type="ECO:0000256" key="8">
    <source>
        <dbReference type="RuleBase" id="RU000673"/>
    </source>
</evidence>
<sequence length="202" mass="21574">MLLITGLGNPGAKYTRNRHNIGFMTLDAIAADWKFGPWRSRFQGLTAEGSVATTNGPVKVLLLKPQTYYNEAGRSVLDAAHFYKIPPEDIVVFHDELDLAPGKFRLKTGGGHAGNNGLRSIAAHVGPDVRRGRIGIGHPGDKAQVTNWVLSDIPKADEAWAGDLLDAISRSLPLLAAGDFDAFQTKVTHLAPAPGGNSDADT</sequence>
<dbReference type="Proteomes" id="UP001595379">
    <property type="component" value="Unassembled WGS sequence"/>
</dbReference>
<dbReference type="HAMAP" id="MF_00083">
    <property type="entry name" value="Pept_tRNA_hydro_bact"/>
    <property type="match status" value="1"/>
</dbReference>
<dbReference type="CDD" id="cd00462">
    <property type="entry name" value="PTH"/>
    <property type="match status" value="1"/>
</dbReference>
<comment type="subcellular location">
    <subcellularLocation>
        <location evidence="7">Cytoplasm</location>
    </subcellularLocation>
</comment>
<comment type="caution">
    <text evidence="10">The sequence shown here is derived from an EMBL/GenBank/DDBJ whole genome shotgun (WGS) entry which is preliminary data.</text>
</comment>
<evidence type="ECO:0000313" key="10">
    <source>
        <dbReference type="EMBL" id="MFC2926800.1"/>
    </source>
</evidence>
<comment type="subunit">
    <text evidence="7">Monomer.</text>
</comment>
<evidence type="ECO:0000256" key="4">
    <source>
        <dbReference type="ARBA" id="ARBA00022884"/>
    </source>
</evidence>
<name>A0ABV6ZZ96_9PROT</name>
<evidence type="ECO:0000256" key="5">
    <source>
        <dbReference type="ARBA" id="ARBA00038063"/>
    </source>
</evidence>
<keyword evidence="3 7" id="KW-0378">Hydrolase</keyword>
<feature type="binding site" evidence="7">
    <location>
        <position position="116"/>
    </location>
    <ligand>
        <name>tRNA</name>
        <dbReference type="ChEBI" id="CHEBI:17843"/>
    </ligand>
</feature>
<dbReference type="SUPFAM" id="SSF53178">
    <property type="entry name" value="Peptidyl-tRNA hydrolase-like"/>
    <property type="match status" value="1"/>
</dbReference>
<comment type="similarity">
    <text evidence="5 7 9">Belongs to the PTH family.</text>
</comment>
<feature type="site" description="Stabilizes the basic form of H active site to accept a proton" evidence="7">
    <location>
        <position position="95"/>
    </location>
</feature>
<keyword evidence="11" id="KW-1185">Reference proteome</keyword>
<organism evidence="10 11">
    <name type="scientific">Hyphobacterium vulgare</name>
    <dbReference type="NCBI Taxonomy" id="1736751"/>
    <lineage>
        <taxon>Bacteria</taxon>
        <taxon>Pseudomonadati</taxon>
        <taxon>Pseudomonadota</taxon>
        <taxon>Alphaproteobacteria</taxon>
        <taxon>Maricaulales</taxon>
        <taxon>Maricaulaceae</taxon>
        <taxon>Hyphobacterium</taxon>
    </lineage>
</organism>
<feature type="active site" description="Proton acceptor" evidence="7">
    <location>
        <position position="19"/>
    </location>
</feature>
<dbReference type="Gene3D" id="3.40.50.1470">
    <property type="entry name" value="Peptidyl-tRNA hydrolase"/>
    <property type="match status" value="1"/>
</dbReference>
<dbReference type="Pfam" id="PF01195">
    <property type="entry name" value="Pept_tRNA_hydro"/>
    <property type="match status" value="1"/>
</dbReference>
<feature type="binding site" evidence="7">
    <location>
        <position position="68"/>
    </location>
    <ligand>
        <name>tRNA</name>
        <dbReference type="ChEBI" id="CHEBI:17843"/>
    </ligand>
</feature>
<evidence type="ECO:0000256" key="6">
    <source>
        <dbReference type="ARBA" id="ARBA00050038"/>
    </source>
</evidence>
<evidence type="ECO:0000256" key="9">
    <source>
        <dbReference type="RuleBase" id="RU004320"/>
    </source>
</evidence>
<gene>
    <name evidence="7 10" type="primary">pth</name>
    <name evidence="10" type="ORF">ACFOOR_11845</name>
</gene>
<evidence type="ECO:0000256" key="2">
    <source>
        <dbReference type="ARBA" id="ARBA00022555"/>
    </source>
</evidence>
<dbReference type="EMBL" id="JBHRSV010000026">
    <property type="protein sequence ID" value="MFC2926800.1"/>
    <property type="molecule type" value="Genomic_DNA"/>
</dbReference>
<feature type="site" description="Discriminates between blocked and unblocked aminoacyl-tRNA" evidence="7">
    <location>
        <position position="9"/>
    </location>
</feature>
<comment type="function">
    <text evidence="7">Catalyzes the release of premature peptidyl moieties from peptidyl-tRNA molecules trapped in stalled 50S ribosomal subunits, and thus maintains levels of free tRNAs and 50S ribosomes.</text>
</comment>
<comment type="function">
    <text evidence="7">Hydrolyzes ribosome-free peptidyl-tRNAs (with 1 or more amino acids incorporated), which drop off the ribosome during protein synthesis, or as a result of ribosome stalling.</text>
</comment>
<protein>
    <recommendedName>
        <fullName evidence="6 7">Peptidyl-tRNA hydrolase</fullName>
        <shortName evidence="7">Pth</shortName>
        <ecNumber evidence="1 7">3.1.1.29</ecNumber>
    </recommendedName>
</protein>
<proteinExistence type="inferred from homology"/>